<evidence type="ECO:0000313" key="9">
    <source>
        <dbReference type="EMBL" id="GAX75650.1"/>
    </source>
</evidence>
<keyword evidence="4" id="KW-0238">DNA-binding</keyword>
<evidence type="ECO:0000313" key="10">
    <source>
        <dbReference type="Proteomes" id="UP000232323"/>
    </source>
</evidence>
<comment type="caution">
    <text evidence="9">The sequence shown here is derived from an EMBL/GenBank/DDBJ whole genome shotgun (WGS) entry which is preliminary data.</text>
</comment>
<organism evidence="9 10">
    <name type="scientific">Chlamydomonas eustigma</name>
    <dbReference type="NCBI Taxonomy" id="1157962"/>
    <lineage>
        <taxon>Eukaryota</taxon>
        <taxon>Viridiplantae</taxon>
        <taxon>Chlorophyta</taxon>
        <taxon>core chlorophytes</taxon>
        <taxon>Chlorophyceae</taxon>
        <taxon>CS clade</taxon>
        <taxon>Chlamydomonadales</taxon>
        <taxon>Chlamydomonadaceae</taxon>
        <taxon>Chlamydomonas</taxon>
    </lineage>
</organism>
<dbReference type="GO" id="GO:0060261">
    <property type="term" value="P:positive regulation of transcription initiation by RNA polymerase II"/>
    <property type="evidence" value="ECO:0007669"/>
    <property type="project" value="InterPro"/>
</dbReference>
<keyword evidence="5" id="KW-0804">Transcription</keyword>
<name>A0A250WYR8_9CHLO</name>
<feature type="region of interest" description="Disordered" evidence="7">
    <location>
        <begin position="62"/>
        <end position="82"/>
    </location>
</feature>
<comment type="similarity">
    <text evidence="2">Belongs to the transcriptional coactivator PC4 family.</text>
</comment>
<gene>
    <name evidence="9" type="ORF">CEUSTIGMA_g3094.t1</name>
</gene>
<dbReference type="PANTHER" id="PTHR13215">
    <property type="entry name" value="RNA POLYMERASE II TRANSCRIPTIONAL COACTIVATOR"/>
    <property type="match status" value="1"/>
</dbReference>
<evidence type="ECO:0000256" key="5">
    <source>
        <dbReference type="ARBA" id="ARBA00023163"/>
    </source>
</evidence>
<keyword evidence="3" id="KW-0805">Transcription regulation</keyword>
<dbReference type="InterPro" id="IPR009044">
    <property type="entry name" value="ssDNA-bd_transcriptional_reg"/>
</dbReference>
<dbReference type="Proteomes" id="UP000232323">
    <property type="component" value="Unassembled WGS sequence"/>
</dbReference>
<dbReference type="GO" id="GO:0003713">
    <property type="term" value="F:transcription coactivator activity"/>
    <property type="evidence" value="ECO:0007669"/>
    <property type="project" value="InterPro"/>
</dbReference>
<evidence type="ECO:0000256" key="7">
    <source>
        <dbReference type="SAM" id="MobiDB-lite"/>
    </source>
</evidence>
<protein>
    <recommendedName>
        <fullName evidence="8">DEK-C domain-containing protein</fullName>
    </recommendedName>
</protein>
<dbReference type="GO" id="GO:0003677">
    <property type="term" value="F:DNA binding"/>
    <property type="evidence" value="ECO:0007669"/>
    <property type="project" value="UniProtKB-KW"/>
</dbReference>
<evidence type="ECO:0000256" key="4">
    <source>
        <dbReference type="ARBA" id="ARBA00023125"/>
    </source>
</evidence>
<evidence type="ECO:0000256" key="6">
    <source>
        <dbReference type="ARBA" id="ARBA00023242"/>
    </source>
</evidence>
<evidence type="ECO:0000259" key="8">
    <source>
        <dbReference type="PROSITE" id="PS51998"/>
    </source>
</evidence>
<reference evidence="9 10" key="1">
    <citation type="submission" date="2017-08" db="EMBL/GenBank/DDBJ databases">
        <title>Acidophilic green algal genome provides insights into adaptation to an acidic environment.</title>
        <authorList>
            <person name="Hirooka S."/>
            <person name="Hirose Y."/>
            <person name="Kanesaki Y."/>
            <person name="Higuchi S."/>
            <person name="Fujiwara T."/>
            <person name="Onuma R."/>
            <person name="Era A."/>
            <person name="Ohbayashi R."/>
            <person name="Uzuka A."/>
            <person name="Nozaki H."/>
            <person name="Yoshikawa H."/>
            <person name="Miyagishima S.Y."/>
        </authorList>
    </citation>
    <scope>NUCLEOTIDE SEQUENCE [LARGE SCALE GENOMIC DNA]</scope>
    <source>
        <strain evidence="9 10">NIES-2499</strain>
    </source>
</reference>
<accession>A0A250WYR8</accession>
<dbReference type="InterPro" id="IPR045125">
    <property type="entry name" value="Sub1/Tcp4-like"/>
</dbReference>
<keyword evidence="6" id="KW-0539">Nucleus</keyword>
<dbReference type="GO" id="GO:0005634">
    <property type="term" value="C:nucleus"/>
    <property type="evidence" value="ECO:0007669"/>
    <property type="project" value="UniProtKB-SubCell"/>
</dbReference>
<dbReference type="Gene3D" id="2.30.31.10">
    <property type="entry name" value="Transcriptional Coactivator Pc4, Chain A"/>
    <property type="match status" value="4"/>
</dbReference>
<dbReference type="EMBL" id="BEGY01000013">
    <property type="protein sequence ID" value="GAX75650.1"/>
    <property type="molecule type" value="Genomic_DNA"/>
</dbReference>
<feature type="domain" description="DEK-C" evidence="8">
    <location>
        <begin position="1"/>
        <end position="54"/>
    </location>
</feature>
<dbReference type="OrthoDB" id="2505440at2759"/>
<proteinExistence type="inferred from homology"/>
<evidence type="ECO:0000256" key="1">
    <source>
        <dbReference type="ARBA" id="ARBA00004123"/>
    </source>
</evidence>
<dbReference type="Pfam" id="PF08766">
    <property type="entry name" value="DEK_C"/>
    <property type="match status" value="1"/>
</dbReference>
<sequence>MEAEIKNHLCELLSNADWETTTERKLREQLAQDMGIDSESCVQLVKDEVEKFLWQQANQPVEDLKDKRPSSSKRKTSPADLPVTKLSRGEGLVFDLDPFKRVTVKTYKGVVQVDLREFYMDKESGELKPGPKGIALSLDQWMVLRPNLQALACAVERGEENSSVVQVSTERQAYVQSFKNKFSVHVREMYEKEGQQLPGKKGVALSEEAMNQLLAFSEEITVEAARLSGAVSTSAKPSIGTDANVSALRTVSAAMTTKQGIASSSTIDCFGPVPPAEAHVTIKTATSAASALVGGGIDLGGNKKIVVTSFKGTTYVDLREFYMKEGVQLPGKKGIMLKIHEFQLIAQHSPSISSALVARDLEFDLDLGSKRRVTLSAFKGQTYVGVREFYEAHGQLKPGLKGLSMTQDQWGTLCNAIPAILSHIE</sequence>
<dbReference type="PROSITE" id="PS51998">
    <property type="entry name" value="DEK_C"/>
    <property type="match status" value="1"/>
</dbReference>
<comment type="subcellular location">
    <subcellularLocation>
        <location evidence="1">Nucleus</location>
    </subcellularLocation>
</comment>
<dbReference type="Pfam" id="PF02229">
    <property type="entry name" value="PC4"/>
    <property type="match status" value="4"/>
</dbReference>
<dbReference type="InterPro" id="IPR003173">
    <property type="entry name" value="PC4_C"/>
</dbReference>
<evidence type="ECO:0000256" key="3">
    <source>
        <dbReference type="ARBA" id="ARBA00023015"/>
    </source>
</evidence>
<dbReference type="SUPFAM" id="SSF54447">
    <property type="entry name" value="ssDNA-binding transcriptional regulator domain"/>
    <property type="match status" value="4"/>
</dbReference>
<dbReference type="AlphaFoldDB" id="A0A250WYR8"/>
<evidence type="ECO:0000256" key="2">
    <source>
        <dbReference type="ARBA" id="ARBA00009001"/>
    </source>
</evidence>
<keyword evidence="10" id="KW-1185">Reference proteome</keyword>
<dbReference type="STRING" id="1157962.A0A250WYR8"/>
<dbReference type="InterPro" id="IPR014876">
    <property type="entry name" value="DEK_C"/>
</dbReference>